<dbReference type="EMBL" id="BPTR01000001">
    <property type="protein sequence ID" value="GJG26850.1"/>
    <property type="molecule type" value="Genomic_DNA"/>
</dbReference>
<dbReference type="Pfam" id="PF01381">
    <property type="entry name" value="HTH_3"/>
    <property type="match status" value="1"/>
</dbReference>
<dbReference type="Proteomes" id="UP000216189">
    <property type="component" value="Unassembled WGS sequence"/>
</dbReference>
<evidence type="ECO:0000313" key="3">
    <source>
        <dbReference type="EMBL" id="OYP54131.1"/>
    </source>
</evidence>
<comment type="caution">
    <text evidence="2">The sequence shown here is derived from an EMBL/GenBank/DDBJ whole genome shotgun (WGS) entry which is preliminary data.</text>
</comment>
<feature type="domain" description="HTH cro/C1-type" evidence="1">
    <location>
        <begin position="28"/>
        <end position="56"/>
    </location>
</feature>
<evidence type="ECO:0000313" key="4">
    <source>
        <dbReference type="Proteomes" id="UP000216189"/>
    </source>
</evidence>
<keyword evidence="4" id="KW-1185">Reference proteome</keyword>
<accession>A0AA37I0N2</accession>
<dbReference type="CDD" id="cd00093">
    <property type="entry name" value="HTH_XRE"/>
    <property type="match status" value="1"/>
</dbReference>
<dbReference type="Gene3D" id="1.10.260.40">
    <property type="entry name" value="lambda repressor-like DNA-binding domains"/>
    <property type="match status" value="1"/>
</dbReference>
<dbReference type="EMBL" id="NPJF01000050">
    <property type="protein sequence ID" value="OYP54131.1"/>
    <property type="molecule type" value="Genomic_DNA"/>
</dbReference>
<evidence type="ECO:0000313" key="5">
    <source>
        <dbReference type="Proteomes" id="UP000887043"/>
    </source>
</evidence>
<dbReference type="PROSITE" id="PS50943">
    <property type="entry name" value="HTH_CROC1"/>
    <property type="match status" value="1"/>
</dbReference>
<gene>
    <name evidence="3" type="ORF">CIK91_09925</name>
    <name evidence="2" type="ORF">PRRU23_05500</name>
</gene>
<dbReference type="Proteomes" id="UP000887043">
    <property type="component" value="Unassembled WGS sequence"/>
</dbReference>
<reference evidence="2" key="2">
    <citation type="submission" date="2021-08" db="EMBL/GenBank/DDBJ databases">
        <title>Prevotella lacticifex sp. nov., isolated from rumen of cow.</title>
        <authorList>
            <person name="Shinkai T."/>
            <person name="Ikeyama N."/>
            <person name="Kumagai M."/>
            <person name="Ohmori H."/>
            <person name="Sakamoto M."/>
            <person name="Ohkuma M."/>
            <person name="Mitsumori M."/>
        </authorList>
    </citation>
    <scope>NUCLEOTIDE SEQUENCE</scope>
    <source>
        <strain evidence="2">DSM 11371</strain>
    </source>
</reference>
<dbReference type="SUPFAM" id="SSF47413">
    <property type="entry name" value="lambda repressor-like DNA-binding domains"/>
    <property type="match status" value="1"/>
</dbReference>
<reference evidence="3 4" key="1">
    <citation type="submission" date="2017-08" db="EMBL/GenBank/DDBJ databases">
        <title>Comparative genomics of non-oral Prevotella species.</title>
        <authorList>
            <person name="Accetto T."/>
            <person name="Nograsek B."/>
            <person name="Avgustin G."/>
        </authorList>
    </citation>
    <scope>NUCLEOTIDE SEQUENCE [LARGE SCALE GENOMIC DNA]</scope>
    <source>
        <strain evidence="3 4">TC1-1</strain>
    </source>
</reference>
<evidence type="ECO:0000259" key="1">
    <source>
        <dbReference type="PROSITE" id="PS50943"/>
    </source>
</evidence>
<sequence length="99" mass="11122">MGKNTFGKTMPRALSQNLKIMGEQIMLARKRRHLSMQDIADRATVTRLTVSKVEHGDPTVSMGIYARVLFALNLEKDITLLAADDALGRQLQDAELLRR</sequence>
<dbReference type="GO" id="GO:0003677">
    <property type="term" value="F:DNA binding"/>
    <property type="evidence" value="ECO:0007669"/>
    <property type="project" value="InterPro"/>
</dbReference>
<dbReference type="InterPro" id="IPR010982">
    <property type="entry name" value="Lambda_DNA-bd_dom_sf"/>
</dbReference>
<protein>
    <submittedName>
        <fullName evidence="3">Transcriptional regulator</fullName>
    </submittedName>
</protein>
<name>A0AA37I0N2_SEGBR</name>
<dbReference type="RefSeq" id="WP_006282620.1">
    <property type="nucleotide sequence ID" value="NZ_BPTR01000001.1"/>
</dbReference>
<dbReference type="AlphaFoldDB" id="A0AA37I0N2"/>
<proteinExistence type="predicted"/>
<evidence type="ECO:0000313" key="2">
    <source>
        <dbReference type="EMBL" id="GJG26850.1"/>
    </source>
</evidence>
<organism evidence="2 5">
    <name type="scientific">Segatella bryantii</name>
    <name type="common">Prevotella bryantii</name>
    <dbReference type="NCBI Taxonomy" id="77095"/>
    <lineage>
        <taxon>Bacteria</taxon>
        <taxon>Pseudomonadati</taxon>
        <taxon>Bacteroidota</taxon>
        <taxon>Bacteroidia</taxon>
        <taxon>Bacteroidales</taxon>
        <taxon>Prevotellaceae</taxon>
        <taxon>Segatella</taxon>
    </lineage>
</organism>
<dbReference type="InterPro" id="IPR001387">
    <property type="entry name" value="Cro/C1-type_HTH"/>
</dbReference>